<accession>A0ABT9USE4</accession>
<sequence length="74" mass="8573">MKAAKCIMELERIWGVRNGSAGKVKILERHNVVPNQKTIADNLNITPKQLQRYKKLTQLIPELQDMVENDKFII</sequence>
<comment type="caution">
    <text evidence="1">The sequence shown here is derived from an EMBL/GenBank/DDBJ whole genome shotgun (WGS) entry which is preliminary data.</text>
</comment>
<evidence type="ECO:0000313" key="1">
    <source>
        <dbReference type="EMBL" id="MDQ0149243.1"/>
    </source>
</evidence>
<reference evidence="1 2" key="1">
    <citation type="submission" date="2023-07" db="EMBL/GenBank/DDBJ databases">
        <title>Genomic Encyclopedia of Type Strains, Phase IV (KMG-IV): sequencing the most valuable type-strain genomes for metagenomic binning, comparative biology and taxonomic classification.</title>
        <authorList>
            <person name="Goeker M."/>
        </authorList>
    </citation>
    <scope>NUCLEOTIDE SEQUENCE [LARGE SCALE GENOMIC DNA]</scope>
    <source>
        <strain evidence="1 2">DSM 20694</strain>
    </source>
</reference>
<gene>
    <name evidence="1" type="ORF">J2S18_001173</name>
</gene>
<dbReference type="Gene3D" id="1.10.10.2830">
    <property type="match status" value="1"/>
</dbReference>
<dbReference type="RefSeq" id="WP_307484422.1">
    <property type="nucleotide sequence ID" value="NZ_JAUSUF010000002.1"/>
</dbReference>
<keyword evidence="2" id="KW-1185">Reference proteome</keyword>
<name>A0ABT9USE4_9FIRM</name>
<evidence type="ECO:0000313" key="2">
    <source>
        <dbReference type="Proteomes" id="UP001228504"/>
    </source>
</evidence>
<organism evidence="1 2">
    <name type="scientific">Eubacterium multiforme</name>
    <dbReference type="NCBI Taxonomy" id="83339"/>
    <lineage>
        <taxon>Bacteria</taxon>
        <taxon>Bacillati</taxon>
        <taxon>Bacillota</taxon>
        <taxon>Clostridia</taxon>
        <taxon>Eubacteriales</taxon>
        <taxon>Eubacteriaceae</taxon>
        <taxon>Eubacterium</taxon>
    </lineage>
</organism>
<dbReference type="Proteomes" id="UP001228504">
    <property type="component" value="Unassembled WGS sequence"/>
</dbReference>
<protein>
    <submittedName>
        <fullName evidence="1">Outer membrane protein assembly factor BamA</fullName>
    </submittedName>
</protein>
<dbReference type="SUPFAM" id="SSF109709">
    <property type="entry name" value="KorB DNA-binding domain-like"/>
    <property type="match status" value="1"/>
</dbReference>
<proteinExistence type="predicted"/>
<dbReference type="EMBL" id="JAUSUF010000002">
    <property type="protein sequence ID" value="MDQ0149243.1"/>
    <property type="molecule type" value="Genomic_DNA"/>
</dbReference>